<dbReference type="SUPFAM" id="SSF55920">
    <property type="entry name" value="Creatinase/aminopeptidase"/>
    <property type="match status" value="1"/>
</dbReference>
<dbReference type="EMBL" id="JADGJQ010000028">
    <property type="protein sequence ID" value="KAJ3178188.1"/>
    <property type="molecule type" value="Genomic_DNA"/>
</dbReference>
<dbReference type="Pfam" id="PF14826">
    <property type="entry name" value="FACT-Spt16_Nlob"/>
    <property type="match status" value="1"/>
</dbReference>
<keyword evidence="4 10" id="KW-0227">DNA damage</keyword>
<evidence type="ECO:0000256" key="4">
    <source>
        <dbReference type="ARBA" id="ARBA00022763"/>
    </source>
</evidence>
<dbReference type="InterPro" id="IPR033825">
    <property type="entry name" value="Spt16_M24"/>
</dbReference>
<dbReference type="InterPro" id="IPR000994">
    <property type="entry name" value="Pept_M24"/>
</dbReference>
<evidence type="ECO:0000256" key="3">
    <source>
        <dbReference type="ARBA" id="ARBA00022705"/>
    </source>
</evidence>
<dbReference type="FunFam" id="3.90.230.10:FF:000005">
    <property type="entry name" value="FACT complex subunit spt16"/>
    <property type="match status" value="1"/>
</dbReference>
<dbReference type="GO" id="GO:0006281">
    <property type="term" value="P:DNA repair"/>
    <property type="evidence" value="ECO:0007669"/>
    <property type="project" value="UniProtKB-UniRule"/>
</dbReference>
<keyword evidence="8 10" id="KW-0234">DNA repair</keyword>
<proteinExistence type="inferred from homology"/>
<accession>A0AAD5TJU6</accession>
<comment type="subunit">
    <text evidence="10">Component of the FACT complex.</text>
</comment>
<comment type="similarity">
    <text evidence="1 10">Belongs to the peptidase M24 family. SPT16 subfamily.</text>
</comment>
<dbReference type="GO" id="GO:0006260">
    <property type="term" value="P:DNA replication"/>
    <property type="evidence" value="ECO:0007669"/>
    <property type="project" value="UniProtKB-KW"/>
</dbReference>
<dbReference type="Pfam" id="PF08644">
    <property type="entry name" value="SPT16"/>
    <property type="match status" value="1"/>
</dbReference>
<comment type="subcellular location">
    <subcellularLocation>
        <location evidence="10">Nucleus</location>
    </subcellularLocation>
    <subcellularLocation>
        <location evidence="10">Chromosome</location>
    </subcellularLocation>
</comment>
<comment type="caution">
    <text evidence="15">The sequence shown here is derived from an EMBL/GenBank/DDBJ whole genome shotgun (WGS) entry which is preliminary data.</text>
</comment>
<dbReference type="GO" id="GO:0006368">
    <property type="term" value="P:transcription elongation by RNA polymerase II"/>
    <property type="evidence" value="ECO:0007669"/>
    <property type="project" value="TreeGrafter"/>
</dbReference>
<dbReference type="InterPro" id="IPR029148">
    <property type="entry name" value="FACT-SPT16_Nlobe"/>
</dbReference>
<dbReference type="GO" id="GO:0035101">
    <property type="term" value="C:FACT complex"/>
    <property type="evidence" value="ECO:0007669"/>
    <property type="project" value="UniProtKB-UniRule"/>
</dbReference>
<feature type="region of interest" description="Disordered" evidence="11">
    <location>
        <begin position="435"/>
        <end position="492"/>
    </location>
</feature>
<evidence type="ECO:0000259" key="12">
    <source>
        <dbReference type="SMART" id="SM01285"/>
    </source>
</evidence>
<dbReference type="SMART" id="SM01286">
    <property type="entry name" value="SPT16"/>
    <property type="match status" value="1"/>
</dbReference>
<evidence type="ECO:0000256" key="9">
    <source>
        <dbReference type="ARBA" id="ARBA00023242"/>
    </source>
</evidence>
<dbReference type="Pfam" id="PF21091">
    <property type="entry name" value="SPT16_C"/>
    <property type="match status" value="1"/>
</dbReference>
<comment type="function">
    <text evidence="10">Component of the FACT complex, a general chromatin factor that acts to reorganize nucleosomes. The FACT complex is involved in multiple processes that require DNA as a template such as mRNA elongation, DNA replication and DNA repair. During transcription elongation the FACT complex acts as a histone chaperone that both destabilizes and restores nucleosomal structure. It facilitates the passage of RNA polymerase II and transcription by promoting the dissociation of one histone H2A-H2B dimer from the nucleosome, then subsequently promotes the reestablishment of the nucleosome following the passage of RNA polymerase II.</text>
</comment>
<dbReference type="InterPro" id="IPR013953">
    <property type="entry name" value="FACT_SPT16_M"/>
</dbReference>
<dbReference type="InterPro" id="IPR013719">
    <property type="entry name" value="RTT106/SPT16-like_middle_dom"/>
</dbReference>
<dbReference type="Gene3D" id="2.30.29.150">
    <property type="match status" value="1"/>
</dbReference>
<dbReference type="PANTHER" id="PTHR13980:SF15">
    <property type="entry name" value="FACT COMPLEX SUBUNIT SPT16"/>
    <property type="match status" value="1"/>
</dbReference>
<protein>
    <recommendedName>
        <fullName evidence="10">FACT complex subunit</fullName>
    </recommendedName>
</protein>
<dbReference type="InterPro" id="IPR056595">
    <property type="entry name" value="Fact-SPT16_PH"/>
</dbReference>
<feature type="region of interest" description="Disordered" evidence="11">
    <location>
        <begin position="935"/>
        <end position="1033"/>
    </location>
</feature>
<feature type="domain" description="FACT complex subunit SPT16 middle" evidence="13">
    <location>
        <begin position="546"/>
        <end position="694"/>
    </location>
</feature>
<dbReference type="Pfam" id="PF24824">
    <property type="entry name" value="PH_SPT16"/>
    <property type="match status" value="1"/>
</dbReference>
<dbReference type="Gene3D" id="2.30.29.30">
    <property type="entry name" value="Pleckstrin-homology domain (PH domain)/Phosphotyrosine-binding domain (PTB)"/>
    <property type="match status" value="1"/>
</dbReference>
<evidence type="ECO:0000256" key="2">
    <source>
        <dbReference type="ARBA" id="ARBA00022454"/>
    </source>
</evidence>
<evidence type="ECO:0000259" key="14">
    <source>
        <dbReference type="SMART" id="SM01287"/>
    </source>
</evidence>
<dbReference type="Gene3D" id="2.30.29.210">
    <property type="entry name" value="FACT complex subunit Spt16p/Cdc68p"/>
    <property type="match status" value="1"/>
</dbReference>
<keyword evidence="9 10" id="KW-0539">Nucleus</keyword>
<evidence type="ECO:0000256" key="10">
    <source>
        <dbReference type="RuleBase" id="RU367052"/>
    </source>
</evidence>
<evidence type="ECO:0000313" key="15">
    <source>
        <dbReference type="EMBL" id="KAJ3178188.1"/>
    </source>
</evidence>
<feature type="domain" description="Histone chaperone RTT106/FACT complex subunit SPT16-like middle" evidence="14">
    <location>
        <begin position="816"/>
        <end position="906"/>
    </location>
</feature>
<feature type="compositionally biased region" description="Basic and acidic residues" evidence="11">
    <location>
        <begin position="467"/>
        <end position="477"/>
    </location>
</feature>
<name>A0AAD5TJU6_9FUNG</name>
<sequence>MEIELDAATFKTRFTTFVNEWKASRTTPEWGESDALCIVVGGKDEDVLYQRGTTLHTWLLGYEFPDMMILVLADKVVFHCSAKKLGLLEPVVRKAGIPFELIKRTKDEAANAEALQQLITLLAGSNGGKKIGGFQKDRSKGKLVDQWLAAVKASGQELENTDISHGVAQVLASKDDAELKTIKAAAKLSSMILKRHFVEEMMDMVEEGKRVKHSAIAQGIENLLEDEKARKKHKLPSDFPYELTDWCYPPIIQSGGKYDLKAGAESNSEALHEGTVLASLGIRYKSYCSNIGRTYLMNPDKTKEKNYTFLLELQDHMLMSIKSGAVCSDVYNVAVSYISQKRPDLLPHFVKNCGWSMGIQFRESTFILSPKHSAKLKAGMVVSITVGFQNLTNPAATDPRSQTYALAITDTYVVTDDTPLLLTDVEKGLEEISFEYDEEAPEEEVKAEKRAEKENSRPTRNSASTEVMDRSARRGLREGNVQAKAENEAKRNEHQRLLHQKMHEEGVRRYQSGGNQGSGEAVEVFKKFASYKSEAQLPRGVQNMQIFVDARSESIILPIYGQAVPFHVSTLKNVSKSEEQDLVYLRFNFVTPGVTKKEMSQPFEDPSATFIRALTFKSSDVSRFVDVFKQINDLKKDTQKRDAERKEKADLVEQDQLQEVRGRRPLRLPEVYTRPLVDKRFPGDLELHTNGMRYQSQLKTGQKIDILFSNIRHVFFQPCDKELIVIMHFHLKNPIMIGKKKTKDVQFYRDVTDAGYDETGGRSRRRVNYGDEDELAMEQEERRRRAGLNKEFRSFAEKVQEASGVNVEMPFRDLSFHGVHSRQLVLIQPTTECLVHLTDVPFLVVSLEDVLLVHFERVVFGLKNFDMVLIFKDYTRPVIHINTINSKDLDNCKEWLDSVDIPFSEGPANLSWPVIMKTVASDPVDFFEMGGWNFLQPASDDEESEEEVSEFEMSGSDMNPSESEDSDEFSGGENPSEDEYSGDSEDEESGEDWDELERKAAKSDSMKGEHPNGKRRSGRDDDDDDRRPSKKRK</sequence>
<evidence type="ECO:0000256" key="5">
    <source>
        <dbReference type="ARBA" id="ARBA00023015"/>
    </source>
</evidence>
<evidence type="ECO:0000256" key="7">
    <source>
        <dbReference type="ARBA" id="ARBA00023163"/>
    </source>
</evidence>
<dbReference type="AlphaFoldDB" id="A0AAD5TJU6"/>
<evidence type="ECO:0000256" key="6">
    <source>
        <dbReference type="ARBA" id="ARBA00023054"/>
    </source>
</evidence>
<dbReference type="SMART" id="SM01285">
    <property type="entry name" value="FACT-Spt16_Nlob"/>
    <property type="match status" value="1"/>
</dbReference>
<feature type="compositionally biased region" description="Acidic residues" evidence="11">
    <location>
        <begin position="939"/>
        <end position="950"/>
    </location>
</feature>
<dbReference type="SMART" id="SM01287">
    <property type="entry name" value="Rtt106"/>
    <property type="match status" value="1"/>
</dbReference>
<dbReference type="InterPro" id="IPR036005">
    <property type="entry name" value="Creatinase/aminopeptidase-like"/>
</dbReference>
<dbReference type="Pfam" id="PF00557">
    <property type="entry name" value="Peptidase_M24"/>
    <property type="match status" value="1"/>
</dbReference>
<reference evidence="15" key="1">
    <citation type="submission" date="2020-05" db="EMBL/GenBank/DDBJ databases">
        <title>Phylogenomic resolution of chytrid fungi.</title>
        <authorList>
            <person name="Stajich J.E."/>
            <person name="Amses K."/>
            <person name="Simmons R."/>
            <person name="Seto K."/>
            <person name="Myers J."/>
            <person name="Bonds A."/>
            <person name="Quandt C.A."/>
            <person name="Barry K."/>
            <person name="Liu P."/>
            <person name="Grigoriev I."/>
            <person name="Longcore J.E."/>
            <person name="James T.Y."/>
        </authorList>
    </citation>
    <scope>NUCLEOTIDE SEQUENCE</scope>
    <source>
        <strain evidence="15">JEL0379</strain>
    </source>
</reference>
<dbReference type="Gene3D" id="3.40.350.10">
    <property type="entry name" value="Creatinase/prolidase N-terminal domain"/>
    <property type="match status" value="1"/>
</dbReference>
<dbReference type="Proteomes" id="UP001212152">
    <property type="component" value="Unassembled WGS sequence"/>
</dbReference>
<gene>
    <name evidence="15" type="primary">SPT16</name>
    <name evidence="15" type="ORF">HDU87_003740</name>
</gene>
<feature type="compositionally biased region" description="Basic and acidic residues" evidence="11">
    <location>
        <begin position="996"/>
        <end position="1012"/>
    </location>
</feature>
<dbReference type="Gene3D" id="3.90.230.10">
    <property type="entry name" value="Creatinase/methionine aminopeptidase superfamily"/>
    <property type="match status" value="1"/>
</dbReference>
<keyword evidence="5 10" id="KW-0805">Transcription regulation</keyword>
<keyword evidence="3 10" id="KW-0235">DNA replication</keyword>
<dbReference type="GO" id="GO:0031491">
    <property type="term" value="F:nucleosome binding"/>
    <property type="evidence" value="ECO:0007669"/>
    <property type="project" value="TreeGrafter"/>
</dbReference>
<dbReference type="InterPro" id="IPR048969">
    <property type="entry name" value="FACT_SPT16_C"/>
</dbReference>
<dbReference type="InterPro" id="IPR011993">
    <property type="entry name" value="PH-like_dom_sf"/>
</dbReference>
<keyword evidence="6" id="KW-0175">Coiled coil</keyword>
<dbReference type="PANTHER" id="PTHR13980">
    <property type="entry name" value="CDC68 RELATED"/>
    <property type="match status" value="1"/>
</dbReference>
<dbReference type="InterPro" id="IPR029149">
    <property type="entry name" value="Creatin/AminoP/Spt16_N"/>
</dbReference>
<dbReference type="Pfam" id="PF08512">
    <property type="entry name" value="Rttp106-like_middle"/>
    <property type="match status" value="1"/>
</dbReference>
<evidence type="ECO:0000256" key="1">
    <source>
        <dbReference type="ARBA" id="ARBA00010779"/>
    </source>
</evidence>
<evidence type="ECO:0000256" key="8">
    <source>
        <dbReference type="ARBA" id="ARBA00023204"/>
    </source>
</evidence>
<feature type="compositionally biased region" description="Acidic residues" evidence="11">
    <location>
        <begin position="962"/>
        <end position="995"/>
    </location>
</feature>
<evidence type="ECO:0000313" key="16">
    <source>
        <dbReference type="Proteomes" id="UP001212152"/>
    </source>
</evidence>
<evidence type="ECO:0000256" key="11">
    <source>
        <dbReference type="SAM" id="MobiDB-lite"/>
    </source>
</evidence>
<dbReference type="GO" id="GO:0010468">
    <property type="term" value="P:regulation of gene expression"/>
    <property type="evidence" value="ECO:0007669"/>
    <property type="project" value="UniProtKB-ARBA"/>
</dbReference>
<dbReference type="InterPro" id="IPR040258">
    <property type="entry name" value="Spt16"/>
</dbReference>
<dbReference type="FunFam" id="2.30.29.30:FF:000017">
    <property type="entry name" value="FACT complex subunit SPT16"/>
    <property type="match status" value="1"/>
</dbReference>
<dbReference type="FunFam" id="2.30.29.210:FF:000001">
    <property type="entry name" value="FACT complex subunit spt16"/>
    <property type="match status" value="1"/>
</dbReference>
<feature type="compositionally biased region" description="Basic and acidic residues" evidence="11">
    <location>
        <begin position="443"/>
        <end position="457"/>
    </location>
</feature>
<feature type="domain" description="FACT complex subunit SPT16 N-terminal lobe" evidence="12">
    <location>
        <begin position="5"/>
        <end position="167"/>
    </location>
</feature>
<dbReference type="CDD" id="cd01091">
    <property type="entry name" value="CDC68-like"/>
    <property type="match status" value="1"/>
</dbReference>
<organism evidence="15 16">
    <name type="scientific">Geranomyces variabilis</name>
    <dbReference type="NCBI Taxonomy" id="109894"/>
    <lineage>
        <taxon>Eukaryota</taxon>
        <taxon>Fungi</taxon>
        <taxon>Fungi incertae sedis</taxon>
        <taxon>Chytridiomycota</taxon>
        <taxon>Chytridiomycota incertae sedis</taxon>
        <taxon>Chytridiomycetes</taxon>
        <taxon>Spizellomycetales</taxon>
        <taxon>Powellomycetaceae</taxon>
        <taxon>Geranomyces</taxon>
    </lineage>
</organism>
<keyword evidence="7 10" id="KW-0804">Transcription</keyword>
<evidence type="ECO:0000259" key="13">
    <source>
        <dbReference type="SMART" id="SM01286"/>
    </source>
</evidence>
<keyword evidence="16" id="KW-1185">Reference proteome</keyword>
<keyword evidence="2 10" id="KW-0158">Chromosome</keyword>